<accession>A0A2W5TBB6</accession>
<dbReference type="GO" id="GO:0008422">
    <property type="term" value="F:beta-glucosidase activity"/>
    <property type="evidence" value="ECO:0007669"/>
    <property type="project" value="TreeGrafter"/>
</dbReference>
<dbReference type="Pfam" id="PF00232">
    <property type="entry name" value="Glyco_hydro_1"/>
    <property type="match status" value="1"/>
</dbReference>
<dbReference type="GO" id="GO:0005975">
    <property type="term" value="P:carbohydrate metabolic process"/>
    <property type="evidence" value="ECO:0007669"/>
    <property type="project" value="InterPro"/>
</dbReference>
<organism evidence="5 6">
    <name type="scientific">Archangium gephyra</name>
    <dbReference type="NCBI Taxonomy" id="48"/>
    <lineage>
        <taxon>Bacteria</taxon>
        <taxon>Pseudomonadati</taxon>
        <taxon>Myxococcota</taxon>
        <taxon>Myxococcia</taxon>
        <taxon>Myxococcales</taxon>
        <taxon>Cystobacterineae</taxon>
        <taxon>Archangiaceae</taxon>
        <taxon>Archangium</taxon>
    </lineage>
</organism>
<evidence type="ECO:0000256" key="4">
    <source>
        <dbReference type="RuleBase" id="RU003690"/>
    </source>
</evidence>
<protein>
    <submittedName>
        <fullName evidence="5">Beta-glucosidase</fullName>
    </submittedName>
</protein>
<comment type="similarity">
    <text evidence="1 4">Belongs to the glycosyl hydrolase 1 family.</text>
</comment>
<dbReference type="PANTHER" id="PTHR10353:SF209">
    <property type="entry name" value="GALACTOLIPID GALACTOSYLTRANSFERASE SFR2, CHLOROPLASTIC"/>
    <property type="match status" value="1"/>
</dbReference>
<keyword evidence="3" id="KW-0326">Glycosidase</keyword>
<proteinExistence type="inferred from homology"/>
<dbReference type="InterPro" id="IPR033132">
    <property type="entry name" value="GH_1_N_CS"/>
</dbReference>
<sequence length="432" mass="49554">MNEFPPDFTFGVATAAYQVEGGIENDWSDWERAGKCTKPDTRCGTGVDHWNRFFDDVALINKVGATAYRLSIEWARVEPERGTFDELAWAGYRKRLEALVKAGIKPIVTFHHFTHPKWFHVETPWHEPSSLESWTRYARRCAELLDGLDVIVTTINEPNVLLLTGYLSGVFPPGIADGGKAFKAMANLVRAHVIARRALRERGNQCPIGIAQNMLRFAPSRRWHPMDQALQRLADANYNHAFLSALSTGTLELQMPGFTAGRERIEGAEKSMEFVGVNYYSRAHLRFQLTAPFVSFEYLDKHQRGLTDIGWEWFPEGFAETLRAVKRYGVPVWITENGLDDRTGNRRPQFLYEHWKAMLEAMKEGVDVRGYLHWSLLDNFEWLEGFAPRFGLYRVDRSTMERQWTPACDYFREVATTRRLTPPAAAEQNRGA</sequence>
<comment type="caution">
    <text evidence="5">The sequence shown here is derived from an EMBL/GenBank/DDBJ whole genome shotgun (WGS) entry which is preliminary data.</text>
</comment>
<evidence type="ECO:0000256" key="2">
    <source>
        <dbReference type="ARBA" id="ARBA00022801"/>
    </source>
</evidence>
<evidence type="ECO:0000313" key="6">
    <source>
        <dbReference type="Proteomes" id="UP000249061"/>
    </source>
</evidence>
<dbReference type="Proteomes" id="UP000249061">
    <property type="component" value="Unassembled WGS sequence"/>
</dbReference>
<evidence type="ECO:0000256" key="3">
    <source>
        <dbReference type="ARBA" id="ARBA00023295"/>
    </source>
</evidence>
<dbReference type="Gene3D" id="3.20.20.80">
    <property type="entry name" value="Glycosidases"/>
    <property type="match status" value="1"/>
</dbReference>
<reference evidence="5 6" key="1">
    <citation type="submission" date="2017-08" db="EMBL/GenBank/DDBJ databases">
        <title>Infants hospitalized years apart are colonized by the same room-sourced microbial strains.</title>
        <authorList>
            <person name="Brooks B."/>
            <person name="Olm M.R."/>
            <person name="Firek B.A."/>
            <person name="Baker R."/>
            <person name="Thomas B.C."/>
            <person name="Morowitz M.J."/>
            <person name="Banfield J.F."/>
        </authorList>
    </citation>
    <scope>NUCLEOTIDE SEQUENCE [LARGE SCALE GENOMIC DNA]</scope>
    <source>
        <strain evidence="5">S2_003_000_R2_14</strain>
    </source>
</reference>
<dbReference type="AlphaFoldDB" id="A0A2W5TBB6"/>
<dbReference type="PROSITE" id="PS00653">
    <property type="entry name" value="GLYCOSYL_HYDROL_F1_2"/>
    <property type="match status" value="1"/>
</dbReference>
<gene>
    <name evidence="5" type="ORF">DI536_14525</name>
</gene>
<evidence type="ECO:0000313" key="5">
    <source>
        <dbReference type="EMBL" id="PZR12780.1"/>
    </source>
</evidence>
<name>A0A2W5TBB6_9BACT</name>
<dbReference type="InterPro" id="IPR017853">
    <property type="entry name" value="GH"/>
</dbReference>
<evidence type="ECO:0000256" key="1">
    <source>
        <dbReference type="ARBA" id="ARBA00010838"/>
    </source>
</evidence>
<keyword evidence="2" id="KW-0378">Hydrolase</keyword>
<dbReference type="PRINTS" id="PR00131">
    <property type="entry name" value="GLHYDRLASE1"/>
</dbReference>
<dbReference type="InterPro" id="IPR001360">
    <property type="entry name" value="Glyco_hydro_1"/>
</dbReference>
<dbReference type="EMBL" id="QFQP01000011">
    <property type="protein sequence ID" value="PZR12780.1"/>
    <property type="molecule type" value="Genomic_DNA"/>
</dbReference>
<dbReference type="PANTHER" id="PTHR10353">
    <property type="entry name" value="GLYCOSYL HYDROLASE"/>
    <property type="match status" value="1"/>
</dbReference>
<dbReference type="SUPFAM" id="SSF51445">
    <property type="entry name" value="(Trans)glycosidases"/>
    <property type="match status" value="1"/>
</dbReference>